<feature type="compositionally biased region" description="Basic residues" evidence="1">
    <location>
        <begin position="431"/>
        <end position="440"/>
    </location>
</feature>
<protein>
    <submittedName>
        <fullName evidence="2">Uncharacterized protein (TIGR02678 family)</fullName>
    </submittedName>
</protein>
<accession>A0A315ZRI2</accession>
<evidence type="ECO:0000256" key="1">
    <source>
        <dbReference type="SAM" id="MobiDB-lite"/>
    </source>
</evidence>
<proteinExistence type="predicted"/>
<name>A0A315ZRI2_9ACTN</name>
<dbReference type="NCBIfam" id="TIGR02678">
    <property type="entry name" value="TIGR02678 family protein"/>
    <property type="match status" value="1"/>
</dbReference>
<dbReference type="RefSeq" id="WP_109776393.1">
    <property type="nucleotide sequence ID" value="NZ_QGDQ01000037.1"/>
</dbReference>
<dbReference type="AlphaFoldDB" id="A0A315ZRI2"/>
<feature type="region of interest" description="Disordered" evidence="1">
    <location>
        <begin position="416"/>
        <end position="440"/>
    </location>
</feature>
<keyword evidence="3" id="KW-1185">Reference proteome</keyword>
<evidence type="ECO:0000313" key="3">
    <source>
        <dbReference type="Proteomes" id="UP000245469"/>
    </source>
</evidence>
<dbReference type="Proteomes" id="UP000245469">
    <property type="component" value="Unassembled WGS sequence"/>
</dbReference>
<comment type="caution">
    <text evidence="2">The sequence shown here is derived from an EMBL/GenBank/DDBJ whole genome shotgun (WGS) entry which is preliminary data.</text>
</comment>
<dbReference type="EMBL" id="QGDQ01000037">
    <property type="protein sequence ID" value="PWJ47488.1"/>
    <property type="molecule type" value="Genomic_DNA"/>
</dbReference>
<gene>
    <name evidence="2" type="ORF">BXY45_13731</name>
</gene>
<dbReference type="InterPro" id="IPR013494">
    <property type="entry name" value="CHP02678"/>
</dbReference>
<reference evidence="2 3" key="1">
    <citation type="submission" date="2018-03" db="EMBL/GenBank/DDBJ databases">
        <title>Genomic Encyclopedia of Archaeal and Bacterial Type Strains, Phase II (KMG-II): from individual species to whole genera.</title>
        <authorList>
            <person name="Goeker M."/>
        </authorList>
    </citation>
    <scope>NUCLEOTIDE SEQUENCE [LARGE SCALE GENOMIC DNA]</scope>
    <source>
        <strain evidence="2 3">DSM 44889</strain>
    </source>
</reference>
<dbReference type="Pfam" id="PF09661">
    <property type="entry name" value="DUF2398"/>
    <property type="match status" value="1"/>
</dbReference>
<evidence type="ECO:0000313" key="2">
    <source>
        <dbReference type="EMBL" id="PWJ47488.1"/>
    </source>
</evidence>
<organism evidence="2 3">
    <name type="scientific">Quadrisphaera granulorum</name>
    <dbReference type="NCBI Taxonomy" id="317664"/>
    <lineage>
        <taxon>Bacteria</taxon>
        <taxon>Bacillati</taxon>
        <taxon>Actinomycetota</taxon>
        <taxon>Actinomycetes</taxon>
        <taxon>Kineosporiales</taxon>
        <taxon>Kineosporiaceae</taxon>
        <taxon>Quadrisphaera</taxon>
    </lineage>
</organism>
<dbReference type="OrthoDB" id="188354at2"/>
<sequence length="440" mass="47470">MRAALGDALDATRAQEVRAAARALLRTPLLRPSGTRREAEAFALVRRHERDLREWFGQYTGWRLVVTPEVARLLVVPPDPRDASHPLREAAGARRPFTRRRYVLLCLCLAALERADTQIALGRLAEQVVLLAADPQLEAAGLAFRLEQRDERLDLVAAVRVLLGWGALTRVAGAEDSFVGGEGDVLYDVERRVLALLLVGPVPLPGIDAGAGAGGEGELDEGSAAGTVLSEETRTRALRHSLTRKLLCLPVVHHADLSEEESAYLTSQRSALTRRISELTGLVAEVRAEGIAMVDPDDDLTDLRMPESGTDGHVALLVAEHLATHDAKHPGRPVLLADLHRLVRKLAQEHSGDWRRDTREPGAEVELVAAAVDRLAALSLVRWSGASHPQGDQDDNGDLADDAVLALPALHRYAVVPATRATSGPKSGSKTSKHSSRSSA</sequence>